<evidence type="ECO:0000313" key="3">
    <source>
        <dbReference type="Proteomes" id="UP000015106"/>
    </source>
</evidence>
<dbReference type="AlphaFoldDB" id="A0A8R7QSK3"/>
<feature type="region of interest" description="Disordered" evidence="1">
    <location>
        <begin position="1"/>
        <end position="32"/>
    </location>
</feature>
<dbReference type="EnsemblPlants" id="TuG1812G0600002221.01.T01">
    <property type="protein sequence ID" value="TuG1812G0600002221.01.T01.cds418727"/>
    <property type="gene ID" value="TuG1812G0600002221.01"/>
</dbReference>
<evidence type="ECO:0000313" key="2">
    <source>
        <dbReference type="EnsemblPlants" id="TuG1812G0600002221.01.T01.cds418727"/>
    </source>
</evidence>
<reference evidence="2" key="3">
    <citation type="submission" date="2022-06" db="UniProtKB">
        <authorList>
            <consortium name="EnsemblPlants"/>
        </authorList>
    </citation>
    <scope>IDENTIFICATION</scope>
</reference>
<dbReference type="Proteomes" id="UP000015106">
    <property type="component" value="Chromosome 6"/>
</dbReference>
<reference evidence="3" key="1">
    <citation type="journal article" date="2013" name="Nature">
        <title>Draft genome of the wheat A-genome progenitor Triticum urartu.</title>
        <authorList>
            <person name="Ling H.Q."/>
            <person name="Zhao S."/>
            <person name="Liu D."/>
            <person name="Wang J."/>
            <person name="Sun H."/>
            <person name="Zhang C."/>
            <person name="Fan H."/>
            <person name="Li D."/>
            <person name="Dong L."/>
            <person name="Tao Y."/>
            <person name="Gao C."/>
            <person name="Wu H."/>
            <person name="Li Y."/>
            <person name="Cui Y."/>
            <person name="Guo X."/>
            <person name="Zheng S."/>
            <person name="Wang B."/>
            <person name="Yu K."/>
            <person name="Liang Q."/>
            <person name="Yang W."/>
            <person name="Lou X."/>
            <person name="Chen J."/>
            <person name="Feng M."/>
            <person name="Jian J."/>
            <person name="Zhang X."/>
            <person name="Luo G."/>
            <person name="Jiang Y."/>
            <person name="Liu J."/>
            <person name="Wang Z."/>
            <person name="Sha Y."/>
            <person name="Zhang B."/>
            <person name="Wu H."/>
            <person name="Tang D."/>
            <person name="Shen Q."/>
            <person name="Xue P."/>
            <person name="Zou S."/>
            <person name="Wang X."/>
            <person name="Liu X."/>
            <person name="Wang F."/>
            <person name="Yang Y."/>
            <person name="An X."/>
            <person name="Dong Z."/>
            <person name="Zhang K."/>
            <person name="Zhang X."/>
            <person name="Luo M.C."/>
            <person name="Dvorak J."/>
            <person name="Tong Y."/>
            <person name="Wang J."/>
            <person name="Yang H."/>
            <person name="Li Z."/>
            <person name="Wang D."/>
            <person name="Zhang A."/>
            <person name="Wang J."/>
        </authorList>
    </citation>
    <scope>NUCLEOTIDE SEQUENCE</scope>
    <source>
        <strain evidence="3">cv. G1812</strain>
    </source>
</reference>
<proteinExistence type="predicted"/>
<feature type="compositionally biased region" description="Low complexity" evidence="1">
    <location>
        <begin position="69"/>
        <end position="86"/>
    </location>
</feature>
<organism evidence="2 3">
    <name type="scientific">Triticum urartu</name>
    <name type="common">Red wild einkorn</name>
    <name type="synonym">Crithodium urartu</name>
    <dbReference type="NCBI Taxonomy" id="4572"/>
    <lineage>
        <taxon>Eukaryota</taxon>
        <taxon>Viridiplantae</taxon>
        <taxon>Streptophyta</taxon>
        <taxon>Embryophyta</taxon>
        <taxon>Tracheophyta</taxon>
        <taxon>Spermatophyta</taxon>
        <taxon>Magnoliopsida</taxon>
        <taxon>Liliopsida</taxon>
        <taxon>Poales</taxon>
        <taxon>Poaceae</taxon>
        <taxon>BOP clade</taxon>
        <taxon>Pooideae</taxon>
        <taxon>Triticodae</taxon>
        <taxon>Triticeae</taxon>
        <taxon>Triticinae</taxon>
        <taxon>Triticum</taxon>
    </lineage>
</organism>
<name>A0A8R7QSK3_TRIUA</name>
<accession>A0A8R7QSK3</accession>
<dbReference type="Gramene" id="TuG1812G0600002221.01.T01">
    <property type="protein sequence ID" value="TuG1812G0600002221.01.T01.cds418727"/>
    <property type="gene ID" value="TuG1812G0600002221.01"/>
</dbReference>
<evidence type="ECO:0000256" key="1">
    <source>
        <dbReference type="SAM" id="MobiDB-lite"/>
    </source>
</evidence>
<feature type="region of interest" description="Disordered" evidence="1">
    <location>
        <begin position="51"/>
        <end position="92"/>
    </location>
</feature>
<sequence length="142" mass="14419">RWETKPSTPRAPLPWPSSTTTAGLLPHLLDPPPGPTALPPLCSYFLSRAASSASSPGPLHLRASRSRRPTSSNAAASPGAAPLVPSHAPPSTAPGCDHAFLSCTSSLMPTSPPPSSMASPFLPVACLSSGNAAAPAPHFSRE</sequence>
<reference evidence="2" key="2">
    <citation type="submission" date="2018-03" db="EMBL/GenBank/DDBJ databases">
        <title>The Triticum urartu genome reveals the dynamic nature of wheat genome evolution.</title>
        <authorList>
            <person name="Ling H."/>
            <person name="Ma B."/>
            <person name="Shi X."/>
            <person name="Liu H."/>
            <person name="Dong L."/>
            <person name="Sun H."/>
            <person name="Cao Y."/>
            <person name="Gao Q."/>
            <person name="Zheng S."/>
            <person name="Li Y."/>
            <person name="Yu Y."/>
            <person name="Du H."/>
            <person name="Qi M."/>
            <person name="Li Y."/>
            <person name="Yu H."/>
            <person name="Cui Y."/>
            <person name="Wang N."/>
            <person name="Chen C."/>
            <person name="Wu H."/>
            <person name="Zhao Y."/>
            <person name="Zhang J."/>
            <person name="Li Y."/>
            <person name="Zhou W."/>
            <person name="Zhang B."/>
            <person name="Hu W."/>
            <person name="Eijk M."/>
            <person name="Tang J."/>
            <person name="Witsenboer H."/>
            <person name="Zhao S."/>
            <person name="Li Z."/>
            <person name="Zhang A."/>
            <person name="Wang D."/>
            <person name="Liang C."/>
        </authorList>
    </citation>
    <scope>NUCLEOTIDE SEQUENCE [LARGE SCALE GENOMIC DNA]</scope>
    <source>
        <strain evidence="2">cv. G1812</strain>
    </source>
</reference>
<keyword evidence="3" id="KW-1185">Reference proteome</keyword>
<protein>
    <submittedName>
        <fullName evidence="2">Uncharacterized protein</fullName>
    </submittedName>
</protein>